<keyword evidence="2" id="KW-1185">Reference proteome</keyword>
<reference evidence="1" key="1">
    <citation type="journal article" date="2020" name="Ecol. Evol.">
        <title>Genome structure and content of the rice root-knot nematode (Meloidogyne graminicola).</title>
        <authorList>
            <person name="Phan N.T."/>
            <person name="Danchin E.G.J."/>
            <person name="Klopp C."/>
            <person name="Perfus-Barbeoch L."/>
            <person name="Kozlowski D.K."/>
            <person name="Koutsovoulos G.D."/>
            <person name="Lopez-Roques C."/>
            <person name="Bouchez O."/>
            <person name="Zahm M."/>
            <person name="Besnard G."/>
            <person name="Bellafiore S."/>
        </authorList>
    </citation>
    <scope>NUCLEOTIDE SEQUENCE</scope>
    <source>
        <strain evidence="1">VN-18</strain>
    </source>
</reference>
<dbReference type="AlphaFoldDB" id="A0A8T0A468"/>
<dbReference type="OrthoDB" id="258495at2759"/>
<dbReference type="InterPro" id="IPR043136">
    <property type="entry name" value="B30.2/SPRY_sf"/>
</dbReference>
<evidence type="ECO:0000313" key="2">
    <source>
        <dbReference type="Proteomes" id="UP000605970"/>
    </source>
</evidence>
<sequence length="111" mass="12930">MKESIYYLFQNKEDFISLPSFSFKNGDICGCGLVYPPPKMTEKLPYIFFTINGNQIGKAILVKENYEYLQPYIILTSCSIEANFGKDLKNKPFIYDITKHYVADEFEEINE</sequence>
<comment type="caution">
    <text evidence="1">The sequence shown here is derived from an EMBL/GenBank/DDBJ whole genome shotgun (WGS) entry which is preliminary data.</text>
</comment>
<evidence type="ECO:0000313" key="1">
    <source>
        <dbReference type="EMBL" id="KAF7640109.1"/>
    </source>
</evidence>
<accession>A0A8T0A468</accession>
<organism evidence="1 2">
    <name type="scientific">Meloidogyne graminicola</name>
    <dbReference type="NCBI Taxonomy" id="189291"/>
    <lineage>
        <taxon>Eukaryota</taxon>
        <taxon>Metazoa</taxon>
        <taxon>Ecdysozoa</taxon>
        <taxon>Nematoda</taxon>
        <taxon>Chromadorea</taxon>
        <taxon>Rhabditida</taxon>
        <taxon>Tylenchina</taxon>
        <taxon>Tylenchomorpha</taxon>
        <taxon>Tylenchoidea</taxon>
        <taxon>Meloidogynidae</taxon>
        <taxon>Meloidogyninae</taxon>
        <taxon>Meloidogyne</taxon>
    </lineage>
</organism>
<dbReference type="Gene3D" id="2.60.120.920">
    <property type="match status" value="1"/>
</dbReference>
<proteinExistence type="predicted"/>
<dbReference type="EMBL" id="JABEBT010000002">
    <property type="protein sequence ID" value="KAF7640109.1"/>
    <property type="molecule type" value="Genomic_DNA"/>
</dbReference>
<name>A0A8T0A468_9BILA</name>
<protein>
    <submittedName>
        <fullName evidence="1">Uncharacterized protein</fullName>
    </submittedName>
</protein>
<gene>
    <name evidence="1" type="ORF">Mgra_00000555</name>
</gene>
<dbReference type="Proteomes" id="UP000605970">
    <property type="component" value="Unassembled WGS sequence"/>
</dbReference>